<dbReference type="InterPro" id="IPR020471">
    <property type="entry name" value="AKR"/>
</dbReference>
<dbReference type="SUPFAM" id="SSF51430">
    <property type="entry name" value="NAD(P)-linked oxidoreductase"/>
    <property type="match status" value="1"/>
</dbReference>
<feature type="domain" description="NADP-dependent oxidoreductase" evidence="3">
    <location>
        <begin position="44"/>
        <end position="137"/>
    </location>
</feature>
<dbReference type="PANTHER" id="PTHR11732">
    <property type="entry name" value="ALDO/KETO REDUCTASE"/>
    <property type="match status" value="1"/>
</dbReference>
<evidence type="ECO:0000256" key="1">
    <source>
        <dbReference type="ARBA" id="ARBA00023002"/>
    </source>
</evidence>
<comment type="caution">
    <text evidence="4">The sequence shown here is derived from an EMBL/GenBank/DDBJ whole genome shotgun (WGS) entry which is preliminary data.</text>
</comment>
<dbReference type="AlphaFoldDB" id="A0AAN6TUB2"/>
<keyword evidence="1" id="KW-0560">Oxidoreductase</keyword>
<evidence type="ECO:0000313" key="5">
    <source>
        <dbReference type="Proteomes" id="UP001302602"/>
    </source>
</evidence>
<dbReference type="Pfam" id="PF00248">
    <property type="entry name" value="Aldo_ket_red"/>
    <property type="match status" value="1"/>
</dbReference>
<protein>
    <submittedName>
        <fullName evidence="4">Aldo/keto reductase</fullName>
    </submittedName>
</protein>
<sequence>MSLEMPKLKPTTLVNEPEQPEYIPHLNLSDGNELPMRGPNRDKRDEKLINDTLTAIRNGYYLLDCAEDPNCSAYGNEPKLGASIARCGIPTSNLFITTEISCRPGDSVETVFSRSLAKLGLDYVDLYPIHSPFLAQPAAVKLEAVLRTARHPPVVNQIEYYPYLQHEDKNGSGGLVQFHREKGIAIVAYAFLTGVVRTAPGPLDGVYERLAGNSNEERLKRWVWRLPLFKLTSEEVEEIAKRGRERHFRGF</sequence>
<evidence type="ECO:0000313" key="4">
    <source>
        <dbReference type="EMBL" id="KAK4120814.1"/>
    </source>
</evidence>
<dbReference type="RefSeq" id="XP_062644585.1">
    <property type="nucleotide sequence ID" value="XM_062794868.1"/>
</dbReference>
<reference evidence="4" key="1">
    <citation type="journal article" date="2023" name="Mol. Phylogenet. Evol.">
        <title>Genome-scale phylogeny and comparative genomics of the fungal order Sordariales.</title>
        <authorList>
            <person name="Hensen N."/>
            <person name="Bonometti L."/>
            <person name="Westerberg I."/>
            <person name="Brannstrom I.O."/>
            <person name="Guillou S."/>
            <person name="Cros-Aarteil S."/>
            <person name="Calhoun S."/>
            <person name="Haridas S."/>
            <person name="Kuo A."/>
            <person name="Mondo S."/>
            <person name="Pangilinan J."/>
            <person name="Riley R."/>
            <person name="LaButti K."/>
            <person name="Andreopoulos B."/>
            <person name="Lipzen A."/>
            <person name="Chen C."/>
            <person name="Yan M."/>
            <person name="Daum C."/>
            <person name="Ng V."/>
            <person name="Clum A."/>
            <person name="Steindorff A."/>
            <person name="Ohm R.A."/>
            <person name="Martin F."/>
            <person name="Silar P."/>
            <person name="Natvig D.O."/>
            <person name="Lalanne C."/>
            <person name="Gautier V."/>
            <person name="Ament-Velasquez S.L."/>
            <person name="Kruys A."/>
            <person name="Hutchinson M.I."/>
            <person name="Powell A.J."/>
            <person name="Barry K."/>
            <person name="Miller A.N."/>
            <person name="Grigoriev I.V."/>
            <person name="Debuchy R."/>
            <person name="Gladieux P."/>
            <person name="Hiltunen Thoren M."/>
            <person name="Johannesson H."/>
        </authorList>
    </citation>
    <scope>NUCLEOTIDE SEQUENCE</scope>
    <source>
        <strain evidence="4">CBS 731.68</strain>
    </source>
</reference>
<feature type="region of interest" description="Disordered" evidence="2">
    <location>
        <begin position="1"/>
        <end position="45"/>
    </location>
</feature>
<dbReference type="InterPro" id="IPR023210">
    <property type="entry name" value="NADP_OxRdtase_dom"/>
</dbReference>
<dbReference type="GO" id="GO:0016491">
    <property type="term" value="F:oxidoreductase activity"/>
    <property type="evidence" value="ECO:0007669"/>
    <property type="project" value="UniProtKB-KW"/>
</dbReference>
<proteinExistence type="predicted"/>
<organism evidence="4 5">
    <name type="scientific">Parathielavia appendiculata</name>
    <dbReference type="NCBI Taxonomy" id="2587402"/>
    <lineage>
        <taxon>Eukaryota</taxon>
        <taxon>Fungi</taxon>
        <taxon>Dikarya</taxon>
        <taxon>Ascomycota</taxon>
        <taxon>Pezizomycotina</taxon>
        <taxon>Sordariomycetes</taxon>
        <taxon>Sordariomycetidae</taxon>
        <taxon>Sordariales</taxon>
        <taxon>Chaetomiaceae</taxon>
        <taxon>Parathielavia</taxon>
    </lineage>
</organism>
<reference evidence="4" key="2">
    <citation type="submission" date="2023-05" db="EMBL/GenBank/DDBJ databases">
        <authorList>
            <consortium name="Lawrence Berkeley National Laboratory"/>
            <person name="Steindorff A."/>
            <person name="Hensen N."/>
            <person name="Bonometti L."/>
            <person name="Westerberg I."/>
            <person name="Brannstrom I.O."/>
            <person name="Guillou S."/>
            <person name="Cros-Aarteil S."/>
            <person name="Calhoun S."/>
            <person name="Haridas S."/>
            <person name="Kuo A."/>
            <person name="Mondo S."/>
            <person name="Pangilinan J."/>
            <person name="Riley R."/>
            <person name="Labutti K."/>
            <person name="Andreopoulos B."/>
            <person name="Lipzen A."/>
            <person name="Chen C."/>
            <person name="Yanf M."/>
            <person name="Daum C."/>
            <person name="Ng V."/>
            <person name="Clum A."/>
            <person name="Ohm R."/>
            <person name="Martin F."/>
            <person name="Silar P."/>
            <person name="Natvig D."/>
            <person name="Lalanne C."/>
            <person name="Gautier V."/>
            <person name="Ament-Velasquez S.L."/>
            <person name="Kruys A."/>
            <person name="Hutchinson M.I."/>
            <person name="Powell A.J."/>
            <person name="Barry K."/>
            <person name="Miller A.N."/>
            <person name="Grigoriev I.V."/>
            <person name="Debuchy R."/>
            <person name="Gladieux P."/>
            <person name="Thoren M.H."/>
            <person name="Johannesson H."/>
        </authorList>
    </citation>
    <scope>NUCLEOTIDE SEQUENCE</scope>
    <source>
        <strain evidence="4">CBS 731.68</strain>
    </source>
</reference>
<dbReference type="Gene3D" id="3.20.20.100">
    <property type="entry name" value="NADP-dependent oxidoreductase domain"/>
    <property type="match status" value="2"/>
</dbReference>
<dbReference type="GeneID" id="87831637"/>
<keyword evidence="5" id="KW-1185">Reference proteome</keyword>
<evidence type="ECO:0000256" key="2">
    <source>
        <dbReference type="SAM" id="MobiDB-lite"/>
    </source>
</evidence>
<gene>
    <name evidence="4" type="ORF">N657DRAFT_658177</name>
</gene>
<dbReference type="EMBL" id="MU853236">
    <property type="protein sequence ID" value="KAK4120814.1"/>
    <property type="molecule type" value="Genomic_DNA"/>
</dbReference>
<name>A0AAN6TUB2_9PEZI</name>
<accession>A0AAN6TUB2</accession>
<dbReference type="Proteomes" id="UP001302602">
    <property type="component" value="Unassembled WGS sequence"/>
</dbReference>
<evidence type="ECO:0000259" key="3">
    <source>
        <dbReference type="Pfam" id="PF00248"/>
    </source>
</evidence>
<dbReference type="InterPro" id="IPR036812">
    <property type="entry name" value="NAD(P)_OxRdtase_dom_sf"/>
</dbReference>